<comment type="caution">
    <text evidence="3">The sequence shown here is derived from an EMBL/GenBank/DDBJ whole genome shotgun (WGS) entry which is preliminary data.</text>
</comment>
<dbReference type="RefSeq" id="WP_036855398.1">
    <property type="nucleotide sequence ID" value="NZ_JRNU01000020.1"/>
</dbReference>
<dbReference type="OrthoDB" id="9785707at2"/>
<dbReference type="InterPro" id="IPR057666">
    <property type="entry name" value="DrpA_SLOG"/>
</dbReference>
<dbReference type="Pfam" id="PF02481">
    <property type="entry name" value="DNA_processg_A"/>
    <property type="match status" value="1"/>
</dbReference>
<protein>
    <submittedName>
        <fullName evidence="3">DNA processing protein DprA</fullName>
    </submittedName>
</protein>
<dbReference type="SUPFAM" id="SSF102405">
    <property type="entry name" value="MCP/YpsA-like"/>
    <property type="match status" value="1"/>
</dbReference>
<proteinExistence type="inferred from homology"/>
<sequence length="376" mass="42295">MLSTETINTMLLSRLALFRQAELLNLYKRAENASQIIDHKDNIKDIIPDASNFLIEALKNIDLFRERVEKELEFIEKKGIRVFTFNDADYPQRLKECPDAPLLLFYKGKASLNPLRCINIIGTRHCTNYGKDLIRSFVKELKSLCPQIVIYSGLAYGVDIYAHRAAIENSIETIGVLAHGLDMLYPSTHKDTAIEMLKTGGLLTEYMSMTQPKPRNFVQRNRIVAGCCDATILVESASKGGGLITCGIAHSYNREIFAFPGNVGSEYSEGCNNLIRKNCANLITSAYDFVQAMGWEDTSKIDIARKKGIERTLFPNVTEEEERIITTLTKHNDLQINMLSIQSGIPFSKLTGLLFSLEMKGIVKMLAGGIYHLYMM</sequence>
<comment type="similarity">
    <text evidence="1">Belongs to the DprA/Smf family.</text>
</comment>
<dbReference type="GO" id="GO:0009294">
    <property type="term" value="P:DNA-mediated transformation"/>
    <property type="evidence" value="ECO:0007669"/>
    <property type="project" value="InterPro"/>
</dbReference>
<gene>
    <name evidence="3" type="ORF">HMPREF9302_05320</name>
</gene>
<dbReference type="EMBL" id="JRNU01000020">
    <property type="protein sequence ID" value="KGF51932.1"/>
    <property type="molecule type" value="Genomic_DNA"/>
</dbReference>
<dbReference type="InterPro" id="IPR003488">
    <property type="entry name" value="DprA"/>
</dbReference>
<dbReference type="Proteomes" id="UP000029614">
    <property type="component" value="Unassembled WGS sequence"/>
</dbReference>
<feature type="domain" description="Smf/DprA SLOG" evidence="2">
    <location>
        <begin position="82"/>
        <end position="293"/>
    </location>
</feature>
<reference evidence="3 4" key="1">
    <citation type="submission" date="2014-07" db="EMBL/GenBank/DDBJ databases">
        <authorList>
            <person name="McCorrison J."/>
            <person name="Sanka R."/>
            <person name="Torralba M."/>
            <person name="Gillis M."/>
            <person name="Haft D.H."/>
            <person name="Methe B."/>
            <person name="Sutton G."/>
            <person name="Nelson K.E."/>
        </authorList>
    </citation>
    <scope>NUCLEOTIDE SEQUENCE [LARGE SCALE GENOMIC DNA]</scope>
    <source>
        <strain evidence="3 4">DNF00058</strain>
    </source>
</reference>
<dbReference type="AlphaFoldDB" id="A0A096CAH6"/>
<name>A0A096CAH6_9BACT</name>
<evidence type="ECO:0000256" key="1">
    <source>
        <dbReference type="ARBA" id="ARBA00006525"/>
    </source>
</evidence>
<dbReference type="PANTHER" id="PTHR43022:SF1">
    <property type="entry name" value="PROTEIN SMF"/>
    <property type="match status" value="1"/>
</dbReference>
<keyword evidence="4" id="KW-1185">Reference proteome</keyword>
<organism evidence="3 4">
    <name type="scientific">Prevotella amnii DNF00058</name>
    <dbReference type="NCBI Taxonomy" id="1401066"/>
    <lineage>
        <taxon>Bacteria</taxon>
        <taxon>Pseudomonadati</taxon>
        <taxon>Bacteroidota</taxon>
        <taxon>Bacteroidia</taxon>
        <taxon>Bacteroidales</taxon>
        <taxon>Prevotellaceae</taxon>
        <taxon>Prevotella</taxon>
    </lineage>
</organism>
<accession>A0A096CAH6</accession>
<dbReference type="NCBIfam" id="TIGR00732">
    <property type="entry name" value="dprA"/>
    <property type="match status" value="1"/>
</dbReference>
<evidence type="ECO:0000313" key="4">
    <source>
        <dbReference type="Proteomes" id="UP000029614"/>
    </source>
</evidence>
<dbReference type="PANTHER" id="PTHR43022">
    <property type="entry name" value="PROTEIN SMF"/>
    <property type="match status" value="1"/>
</dbReference>
<dbReference type="Gene3D" id="3.40.50.450">
    <property type="match status" value="1"/>
</dbReference>
<evidence type="ECO:0000259" key="2">
    <source>
        <dbReference type="Pfam" id="PF02481"/>
    </source>
</evidence>
<evidence type="ECO:0000313" key="3">
    <source>
        <dbReference type="EMBL" id="KGF51932.1"/>
    </source>
</evidence>